<feature type="compositionally biased region" description="Basic and acidic residues" evidence="1">
    <location>
        <begin position="272"/>
        <end position="281"/>
    </location>
</feature>
<gene>
    <name evidence="2" type="ORF">JD77_02443</name>
</gene>
<comment type="caution">
    <text evidence="2">The sequence shown here is derived from an EMBL/GenBank/DDBJ whole genome shotgun (WGS) entry which is preliminary data.</text>
</comment>
<sequence length="303" mass="32220">MKPAGCRPVGSRRTSPRRLTSRRRAAVDSARGHWGRRRHPGHRTRTARTSACWRANAASPIAPPVRGARSLLFGVPYCGQLPRRAPRRTSSLQLPSAGDRAVGRGIRCGGGSGGRPGKALRPTGSRVLGGAGGRLSSCVPARREPGGAGPGMALTRRPAARPRAPGPTHKSAARNSEQYVAGPLPGPPRRGHPARAFAAPHGFPPRRTRQRPAQRSQQVDSGSPAREQSRPRRPCLETPTRGSGPLRMAGAASARQEPRRKRRGGGQPGGFDRPRAAADLKRARHKGLPTGVAPATDRRRVVT</sequence>
<evidence type="ECO:0000313" key="2">
    <source>
        <dbReference type="EMBL" id="TWH67468.1"/>
    </source>
</evidence>
<reference evidence="2 3" key="1">
    <citation type="submission" date="2019-07" db="EMBL/GenBank/DDBJ databases">
        <title>R&amp;d 2014.</title>
        <authorList>
            <person name="Klenk H.-P."/>
        </authorList>
    </citation>
    <scope>NUCLEOTIDE SEQUENCE [LARGE SCALE GENOMIC DNA]</scope>
    <source>
        <strain evidence="2 3">DSM 43868</strain>
    </source>
</reference>
<feature type="compositionally biased region" description="Basic residues" evidence="1">
    <location>
        <begin position="14"/>
        <end position="24"/>
    </location>
</feature>
<organism evidence="2 3">
    <name type="scientific">Micromonospora olivasterospora</name>
    <dbReference type="NCBI Taxonomy" id="1880"/>
    <lineage>
        <taxon>Bacteria</taxon>
        <taxon>Bacillati</taxon>
        <taxon>Actinomycetota</taxon>
        <taxon>Actinomycetes</taxon>
        <taxon>Micromonosporales</taxon>
        <taxon>Micromonosporaceae</taxon>
        <taxon>Micromonospora</taxon>
    </lineage>
</organism>
<evidence type="ECO:0000313" key="3">
    <source>
        <dbReference type="Proteomes" id="UP000319825"/>
    </source>
</evidence>
<feature type="compositionally biased region" description="Basic residues" evidence="1">
    <location>
        <begin position="33"/>
        <end position="46"/>
    </location>
</feature>
<evidence type="ECO:0000256" key="1">
    <source>
        <dbReference type="SAM" id="MobiDB-lite"/>
    </source>
</evidence>
<dbReference type="AlphaFoldDB" id="A0A562I9L5"/>
<feature type="region of interest" description="Disordered" evidence="1">
    <location>
        <begin position="1"/>
        <end position="49"/>
    </location>
</feature>
<name>A0A562I9L5_MICOL</name>
<proteinExistence type="predicted"/>
<feature type="region of interest" description="Disordered" evidence="1">
    <location>
        <begin position="84"/>
        <end position="303"/>
    </location>
</feature>
<keyword evidence="3" id="KW-1185">Reference proteome</keyword>
<dbReference type="Proteomes" id="UP000319825">
    <property type="component" value="Unassembled WGS sequence"/>
</dbReference>
<dbReference type="EMBL" id="VLKE01000001">
    <property type="protein sequence ID" value="TWH67468.1"/>
    <property type="molecule type" value="Genomic_DNA"/>
</dbReference>
<accession>A0A562I9L5</accession>
<protein>
    <submittedName>
        <fullName evidence="2">Uncharacterized protein</fullName>
    </submittedName>
</protein>
<feature type="compositionally biased region" description="Gly residues" evidence="1">
    <location>
        <begin position="106"/>
        <end position="116"/>
    </location>
</feature>